<dbReference type="KEGG" id="erl:AOC36_05655"/>
<evidence type="ECO:0000313" key="2">
    <source>
        <dbReference type="EMBL" id="AMC93482.1"/>
    </source>
</evidence>
<keyword evidence="1" id="KW-0732">Signal</keyword>
<sequence>MKKLGLGLIASLVLLSGCSTGNKDSETRELVISTWGLSEDVLMEDVYGPFEEAFNVKIVLDTGTTSERYTKLANDSNSTVDIIDLSQKAAADGYEAGLFEKLDYSKIPNAQDLIPSAKSLTETGFGPAYTINSIGIIYNPETVSIDIKEWSDLWDPSLKGRISIPDISTTFGPATIVMASDVKGVDIKSDNGAAAFSALEALKPNVLKTYSKSSDLAMMFANGEIDVAIVGDFGFPVIKNALDTVKYIVPASGTYANFNTVDINVNSKNKDLAYEFINFRLSVQQQLQNASAQTLNEAPVNSNVELSDEDAQNKTYGDIANRAKALDYSFINPLMSEWIDQYNRIMNQ</sequence>
<dbReference type="InterPro" id="IPR006059">
    <property type="entry name" value="SBP"/>
</dbReference>
<protein>
    <submittedName>
        <fullName evidence="2">Spermidine/putrescine ABC transporter substrate-binding protein</fullName>
    </submittedName>
</protein>
<reference evidence="2 3" key="1">
    <citation type="submission" date="2015-10" db="EMBL/GenBank/DDBJ databases">
        <title>Erysipelothrix larvae sp. LV19 isolated from the larval gut of the rhinoceros beetle, Trypoxylus dichotomus.</title>
        <authorList>
            <person name="Lim S."/>
            <person name="Kim B.-C."/>
        </authorList>
    </citation>
    <scope>NUCLEOTIDE SEQUENCE [LARGE SCALE GENOMIC DNA]</scope>
    <source>
        <strain evidence="2 3">LV19</strain>
    </source>
</reference>
<dbReference type="OrthoDB" id="9769319at2"/>
<dbReference type="GO" id="GO:0030288">
    <property type="term" value="C:outer membrane-bounded periplasmic space"/>
    <property type="evidence" value="ECO:0007669"/>
    <property type="project" value="TreeGrafter"/>
</dbReference>
<dbReference type="InterPro" id="IPR001188">
    <property type="entry name" value="Sperm_putr-bd"/>
</dbReference>
<dbReference type="PROSITE" id="PS51257">
    <property type="entry name" value="PROKAR_LIPOPROTEIN"/>
    <property type="match status" value="1"/>
</dbReference>
<evidence type="ECO:0000313" key="3">
    <source>
        <dbReference type="Proteomes" id="UP000063781"/>
    </source>
</evidence>
<dbReference type="PANTHER" id="PTHR30006:SF2">
    <property type="entry name" value="ABC TRANSPORTER SUBSTRATE-BINDING PROTEIN"/>
    <property type="match status" value="1"/>
</dbReference>
<dbReference type="GO" id="GO:0015846">
    <property type="term" value="P:polyamine transport"/>
    <property type="evidence" value="ECO:0007669"/>
    <property type="project" value="InterPro"/>
</dbReference>
<dbReference type="PANTHER" id="PTHR30006">
    <property type="entry name" value="THIAMINE-BINDING PERIPLASMIC PROTEIN-RELATED"/>
    <property type="match status" value="1"/>
</dbReference>
<dbReference type="PRINTS" id="PR00909">
    <property type="entry name" value="SPERMDNBNDNG"/>
</dbReference>
<dbReference type="AlphaFoldDB" id="A0A109UGY8"/>
<proteinExistence type="predicted"/>
<gene>
    <name evidence="2" type="ORF">AOC36_05655</name>
</gene>
<name>A0A109UGY8_9FIRM</name>
<organism evidence="2 3">
    <name type="scientific">Erysipelothrix larvae</name>
    <dbReference type="NCBI Taxonomy" id="1514105"/>
    <lineage>
        <taxon>Bacteria</taxon>
        <taxon>Bacillati</taxon>
        <taxon>Bacillota</taxon>
        <taxon>Erysipelotrichia</taxon>
        <taxon>Erysipelotrichales</taxon>
        <taxon>Erysipelotrichaceae</taxon>
        <taxon>Erysipelothrix</taxon>
    </lineage>
</organism>
<dbReference type="RefSeq" id="WP_067632314.1">
    <property type="nucleotide sequence ID" value="NZ_CP013213.1"/>
</dbReference>
<dbReference type="SUPFAM" id="SSF53850">
    <property type="entry name" value="Periplasmic binding protein-like II"/>
    <property type="match status" value="1"/>
</dbReference>
<dbReference type="EMBL" id="CP013213">
    <property type="protein sequence ID" value="AMC93482.1"/>
    <property type="molecule type" value="Genomic_DNA"/>
</dbReference>
<dbReference type="STRING" id="1514105.AOC36_05655"/>
<dbReference type="GO" id="GO:0030975">
    <property type="term" value="F:thiamine binding"/>
    <property type="evidence" value="ECO:0007669"/>
    <property type="project" value="TreeGrafter"/>
</dbReference>
<dbReference type="Pfam" id="PF13416">
    <property type="entry name" value="SBP_bac_8"/>
    <property type="match status" value="1"/>
</dbReference>
<accession>A0A109UGY8</accession>
<dbReference type="GO" id="GO:0030976">
    <property type="term" value="F:thiamine pyrophosphate binding"/>
    <property type="evidence" value="ECO:0007669"/>
    <property type="project" value="TreeGrafter"/>
</dbReference>
<evidence type="ECO:0000256" key="1">
    <source>
        <dbReference type="ARBA" id="ARBA00022729"/>
    </source>
</evidence>
<dbReference type="Gene3D" id="3.40.190.10">
    <property type="entry name" value="Periplasmic binding protein-like II"/>
    <property type="match status" value="2"/>
</dbReference>
<dbReference type="Proteomes" id="UP000063781">
    <property type="component" value="Chromosome"/>
</dbReference>
<dbReference type="GO" id="GO:0019808">
    <property type="term" value="F:polyamine binding"/>
    <property type="evidence" value="ECO:0007669"/>
    <property type="project" value="InterPro"/>
</dbReference>
<dbReference type="GO" id="GO:0015888">
    <property type="term" value="P:thiamine transport"/>
    <property type="evidence" value="ECO:0007669"/>
    <property type="project" value="TreeGrafter"/>
</dbReference>
<dbReference type="CDD" id="cd13589">
    <property type="entry name" value="PBP2_polyamine_RpCGA009"/>
    <property type="match status" value="1"/>
</dbReference>
<keyword evidence="3" id="KW-1185">Reference proteome</keyword>